<dbReference type="InterPro" id="IPR029058">
    <property type="entry name" value="AB_hydrolase_fold"/>
</dbReference>
<evidence type="ECO:0000313" key="1">
    <source>
        <dbReference type="EMBL" id="EUA07840.1"/>
    </source>
</evidence>
<organism evidence="1 2">
    <name type="scientific">Mycobacterium kansasii 662</name>
    <dbReference type="NCBI Taxonomy" id="1299326"/>
    <lineage>
        <taxon>Bacteria</taxon>
        <taxon>Bacillati</taxon>
        <taxon>Actinomycetota</taxon>
        <taxon>Actinomycetes</taxon>
        <taxon>Mycobacteriales</taxon>
        <taxon>Mycobacteriaceae</taxon>
        <taxon>Mycobacterium</taxon>
    </lineage>
</organism>
<dbReference type="PATRIC" id="fig|1299326.3.peg.6132"/>
<comment type="caution">
    <text evidence="1">The sequence shown here is derived from an EMBL/GenBank/DDBJ whole genome shotgun (WGS) entry which is preliminary data.</text>
</comment>
<protein>
    <submittedName>
        <fullName evidence="1">Alpha/beta hydrolase family protein</fullName>
    </submittedName>
</protein>
<dbReference type="Proteomes" id="UP000020561">
    <property type="component" value="Unassembled WGS sequence"/>
</dbReference>
<dbReference type="EMBL" id="JAOA01000016">
    <property type="protein sequence ID" value="EUA07840.1"/>
    <property type="molecule type" value="Genomic_DNA"/>
</dbReference>
<keyword evidence="1" id="KW-0378">Hydrolase</keyword>
<gene>
    <name evidence="1" type="ORF">I545_6376</name>
</gene>
<dbReference type="Gene3D" id="3.40.50.1820">
    <property type="entry name" value="alpha/beta hydrolase"/>
    <property type="match status" value="1"/>
</dbReference>
<dbReference type="AlphaFoldDB" id="X7YN90"/>
<name>X7YN90_MYCKA</name>
<accession>X7YN90</accession>
<proteinExistence type="predicted"/>
<dbReference type="SUPFAM" id="SSF53474">
    <property type="entry name" value="alpha/beta-Hydrolases"/>
    <property type="match status" value="1"/>
</dbReference>
<dbReference type="GO" id="GO:0016787">
    <property type="term" value="F:hydrolase activity"/>
    <property type="evidence" value="ECO:0007669"/>
    <property type="project" value="UniProtKB-KW"/>
</dbReference>
<sequence>MRRDIQWTTSGLRLRRRASRAGDLNWLFLPGGPGIGSESLHELVDTVDVPGCSWMVDLPGDGSNVNAPGAPADPYDLWPQVLLEAAHAVAHPVFVGHSTGGEYLLSVPALDGCLAGLALVSTAPDASWIPVFEHMTRNNRLPASNTPPPVTCPIPPTTTFAALLWNLRRGTSPPTPLPAGRRSLRIAL</sequence>
<reference evidence="1 2" key="1">
    <citation type="submission" date="2013-12" db="EMBL/GenBank/DDBJ databases">
        <authorList>
            <person name="Brown-Elliot B."/>
            <person name="Wallace R."/>
            <person name="Lenaerts A."/>
            <person name="Ordway D."/>
            <person name="DeGroote M.A."/>
            <person name="Parker T."/>
            <person name="Sizemore C."/>
            <person name="Tallon L.J."/>
            <person name="Sadzewicz L.K."/>
            <person name="Sengamalay N."/>
            <person name="Fraser C.M."/>
            <person name="Hine E."/>
            <person name="Shefchek K.A."/>
            <person name="Das S.P."/>
            <person name="Tettelin H."/>
        </authorList>
    </citation>
    <scope>NUCLEOTIDE SEQUENCE [LARGE SCALE GENOMIC DNA]</scope>
    <source>
        <strain evidence="1 2">662</strain>
    </source>
</reference>
<evidence type="ECO:0000313" key="2">
    <source>
        <dbReference type="Proteomes" id="UP000020561"/>
    </source>
</evidence>